<reference evidence="2 3" key="1">
    <citation type="submission" date="2017-02" db="EMBL/GenBank/DDBJ databases">
        <title>Complete genome sequences of Mycobacterium kansasii strains isolated from rhesus macaques.</title>
        <authorList>
            <person name="Panda A."/>
            <person name="Nagaraj S."/>
            <person name="Zhao X."/>
            <person name="Tettelin H."/>
            <person name="Detolla L.J."/>
        </authorList>
    </citation>
    <scope>NUCLEOTIDE SEQUENCE [LARGE SCALE GENOMIC DNA]</scope>
    <source>
        <strain evidence="2 3">11-3813</strain>
    </source>
</reference>
<sequence>MEEAVSTSPFDDDNGTFYVVGNDEEQHSLWHPRELLFVR</sequence>
<gene>
    <name evidence="2" type="ORF">BZL30_1665</name>
</gene>
<feature type="domain" description="MbtH-like" evidence="1">
    <location>
        <begin position="7"/>
        <end position="30"/>
    </location>
</feature>
<dbReference type="InterPro" id="IPR038020">
    <property type="entry name" value="MbtH-like_sf"/>
</dbReference>
<evidence type="ECO:0000259" key="1">
    <source>
        <dbReference type="Pfam" id="PF03621"/>
    </source>
</evidence>
<proteinExistence type="predicted"/>
<dbReference type="SUPFAM" id="SSF160582">
    <property type="entry name" value="MbtH-like"/>
    <property type="match status" value="1"/>
</dbReference>
<dbReference type="Pfam" id="PF03621">
    <property type="entry name" value="MbtH"/>
    <property type="match status" value="1"/>
</dbReference>
<evidence type="ECO:0000313" key="2">
    <source>
        <dbReference type="EMBL" id="OOK78500.1"/>
    </source>
</evidence>
<dbReference type="AlphaFoldDB" id="A0A1V3XHC4"/>
<protein>
    <submittedName>
        <fullName evidence="2">MbtH-like family protein</fullName>
    </submittedName>
</protein>
<dbReference type="Gene3D" id="3.90.820.10">
    <property type="entry name" value="Structural Genomics, Unknown Function 30-nov-00 1gh9 Mol_id"/>
    <property type="match status" value="1"/>
</dbReference>
<dbReference type="Proteomes" id="UP000189229">
    <property type="component" value="Unassembled WGS sequence"/>
</dbReference>
<comment type="caution">
    <text evidence="2">The sequence shown here is derived from an EMBL/GenBank/DDBJ whole genome shotgun (WGS) entry which is preliminary data.</text>
</comment>
<organism evidence="2 3">
    <name type="scientific">Mycobacterium kansasii</name>
    <dbReference type="NCBI Taxonomy" id="1768"/>
    <lineage>
        <taxon>Bacteria</taxon>
        <taxon>Bacillati</taxon>
        <taxon>Actinomycetota</taxon>
        <taxon>Actinomycetes</taxon>
        <taxon>Mycobacteriales</taxon>
        <taxon>Mycobacteriaceae</taxon>
        <taxon>Mycobacterium</taxon>
    </lineage>
</organism>
<evidence type="ECO:0000313" key="3">
    <source>
        <dbReference type="Proteomes" id="UP000189229"/>
    </source>
</evidence>
<dbReference type="EMBL" id="MVBM01000002">
    <property type="protein sequence ID" value="OOK78500.1"/>
    <property type="molecule type" value="Genomic_DNA"/>
</dbReference>
<accession>A0A1V3XHC4</accession>
<dbReference type="InterPro" id="IPR005153">
    <property type="entry name" value="MbtH-like_dom"/>
</dbReference>
<name>A0A1V3XHC4_MYCKA</name>